<dbReference type="PANTHER" id="PTHR27004">
    <property type="entry name" value="RECEPTOR-LIKE PROTEIN 12 ISOFORM X1"/>
    <property type="match status" value="1"/>
</dbReference>
<dbReference type="Gramene" id="PHT75426">
    <property type="protein sequence ID" value="PHT75426"/>
    <property type="gene ID" value="T459_18948"/>
</dbReference>
<dbReference type="GO" id="GO:0005886">
    <property type="term" value="C:plasma membrane"/>
    <property type="evidence" value="ECO:0007669"/>
    <property type="project" value="UniProtKB-SubCell"/>
</dbReference>
<keyword evidence="7" id="KW-0677">Repeat</keyword>
<sequence>MHNNNPSGILPTNFSIGCSLRSLSLHENELEGKIPRSLANCIELQVLDLGDNHLNDTFPVWLGNLPYLRVLRLKSNKLHGPIRSSAAEIMFPDLRIIDLSYNAFSKELPECLFQHLKGMRTIDQTMMVPSDDGSGYYEDLVVVVTKGLKLKVKRILSLYTVIDLSSNSFEGHIPSIMGDLIAIRISGDIPQQLASLTFLEFLNLSHNHLRGCIPQGPQLHSFEINSYQGNDGLCGFPVSKGCGNDSVLETNNTKSALDDQESNSESFDDFCKDCASVTCFDQSRVEDVIFLTLSFVKTLWDPNKVIGRIKKKKLLRATIIIRKIIFEGGLVVADDVSGDGVVGGSSGSGDIVGANDAHFAVFETTNHYDYDHTSFTDFLPSSECSACKCQHCKAKHDGVINAIKELSASVKELASKRGFIPSKRISYPYTPLEIKAAKRRRKEISKEASSIKKTKLQLPCLCLALLMS</sequence>
<keyword evidence="11" id="KW-0325">Glycoprotein</keyword>
<dbReference type="Pfam" id="PF13855">
    <property type="entry name" value="LRR_8"/>
    <property type="match status" value="1"/>
</dbReference>
<dbReference type="FunFam" id="3.80.10.10:FF:000041">
    <property type="entry name" value="LRR receptor-like serine/threonine-protein kinase ERECTA"/>
    <property type="match status" value="1"/>
</dbReference>
<organism evidence="12 13">
    <name type="scientific">Capsicum annuum</name>
    <name type="common">Capsicum pepper</name>
    <dbReference type="NCBI Taxonomy" id="4072"/>
    <lineage>
        <taxon>Eukaryota</taxon>
        <taxon>Viridiplantae</taxon>
        <taxon>Streptophyta</taxon>
        <taxon>Embryophyta</taxon>
        <taxon>Tracheophyta</taxon>
        <taxon>Spermatophyta</taxon>
        <taxon>Magnoliopsida</taxon>
        <taxon>eudicotyledons</taxon>
        <taxon>Gunneridae</taxon>
        <taxon>Pentapetalae</taxon>
        <taxon>asterids</taxon>
        <taxon>lamiids</taxon>
        <taxon>Solanales</taxon>
        <taxon>Solanaceae</taxon>
        <taxon>Solanoideae</taxon>
        <taxon>Capsiceae</taxon>
        <taxon>Capsicum</taxon>
    </lineage>
</organism>
<keyword evidence="5" id="KW-0812">Transmembrane</keyword>
<protein>
    <recommendedName>
        <fullName evidence="14">Receptor-like protein 12</fullName>
    </recommendedName>
</protein>
<gene>
    <name evidence="12" type="ORF">T459_18948</name>
</gene>
<dbReference type="EMBL" id="AYRZ02000007">
    <property type="protein sequence ID" value="PHT75426.1"/>
    <property type="molecule type" value="Genomic_DNA"/>
</dbReference>
<keyword evidence="3" id="KW-1003">Cell membrane</keyword>
<proteinExistence type="inferred from homology"/>
<dbReference type="STRING" id="4072.A0A2G2Z0B4"/>
<evidence type="ECO:0000256" key="10">
    <source>
        <dbReference type="ARBA" id="ARBA00023170"/>
    </source>
</evidence>
<evidence type="ECO:0000256" key="9">
    <source>
        <dbReference type="ARBA" id="ARBA00023136"/>
    </source>
</evidence>
<dbReference type="SUPFAM" id="SSF52058">
    <property type="entry name" value="L domain-like"/>
    <property type="match status" value="1"/>
</dbReference>
<evidence type="ECO:0000256" key="4">
    <source>
        <dbReference type="ARBA" id="ARBA00022614"/>
    </source>
</evidence>
<evidence type="ECO:0000256" key="8">
    <source>
        <dbReference type="ARBA" id="ARBA00022989"/>
    </source>
</evidence>
<dbReference type="Gene3D" id="3.80.10.10">
    <property type="entry name" value="Ribonuclease Inhibitor"/>
    <property type="match status" value="1"/>
</dbReference>
<keyword evidence="4" id="KW-0433">Leucine-rich repeat</keyword>
<dbReference type="Pfam" id="PF00560">
    <property type="entry name" value="LRR_1"/>
    <property type="match status" value="2"/>
</dbReference>
<keyword evidence="8" id="KW-1133">Transmembrane helix</keyword>
<evidence type="ECO:0000256" key="7">
    <source>
        <dbReference type="ARBA" id="ARBA00022737"/>
    </source>
</evidence>
<evidence type="ECO:0008006" key="14">
    <source>
        <dbReference type="Google" id="ProtNLM"/>
    </source>
</evidence>
<evidence type="ECO:0000256" key="2">
    <source>
        <dbReference type="ARBA" id="ARBA00009592"/>
    </source>
</evidence>
<name>A0A2G2Z0B4_CAPAN</name>
<dbReference type="AlphaFoldDB" id="A0A2G2Z0B4"/>
<evidence type="ECO:0000313" key="12">
    <source>
        <dbReference type="EMBL" id="PHT75426.1"/>
    </source>
</evidence>
<keyword evidence="10" id="KW-0675">Receptor</keyword>
<keyword evidence="6" id="KW-0732">Signal</keyword>
<accession>A0A2G2Z0B4</accession>
<keyword evidence="13" id="KW-1185">Reference proteome</keyword>
<comment type="similarity">
    <text evidence="2">Belongs to the RLP family.</text>
</comment>
<evidence type="ECO:0000256" key="5">
    <source>
        <dbReference type="ARBA" id="ARBA00022692"/>
    </source>
</evidence>
<evidence type="ECO:0000256" key="11">
    <source>
        <dbReference type="ARBA" id="ARBA00023180"/>
    </source>
</evidence>
<dbReference type="PANTHER" id="PTHR27004:SF375">
    <property type="entry name" value="LEUCINE-RICH REPEAT-CONTAINING N-TERMINAL PLANT-TYPE DOMAIN-CONTAINING PROTEIN"/>
    <property type="match status" value="1"/>
</dbReference>
<evidence type="ECO:0000313" key="13">
    <source>
        <dbReference type="Proteomes" id="UP000222542"/>
    </source>
</evidence>
<comment type="caution">
    <text evidence="12">The sequence shown here is derived from an EMBL/GenBank/DDBJ whole genome shotgun (WGS) entry which is preliminary data.</text>
</comment>
<keyword evidence="9" id="KW-0472">Membrane</keyword>
<reference evidence="12 13" key="2">
    <citation type="journal article" date="2017" name="Genome Biol.">
        <title>New reference genome sequences of hot pepper reveal the massive evolution of plant disease-resistance genes by retroduplication.</title>
        <authorList>
            <person name="Kim S."/>
            <person name="Park J."/>
            <person name="Yeom S.I."/>
            <person name="Kim Y.M."/>
            <person name="Seo E."/>
            <person name="Kim K.T."/>
            <person name="Kim M.S."/>
            <person name="Lee J.M."/>
            <person name="Cheong K."/>
            <person name="Shin H.S."/>
            <person name="Kim S.B."/>
            <person name="Han K."/>
            <person name="Lee J."/>
            <person name="Park M."/>
            <person name="Lee H.A."/>
            <person name="Lee H.Y."/>
            <person name="Lee Y."/>
            <person name="Oh S."/>
            <person name="Lee J.H."/>
            <person name="Choi E."/>
            <person name="Choi E."/>
            <person name="Lee S.E."/>
            <person name="Jeon J."/>
            <person name="Kim H."/>
            <person name="Choi G."/>
            <person name="Song H."/>
            <person name="Lee J."/>
            <person name="Lee S.C."/>
            <person name="Kwon J.K."/>
            <person name="Lee H.Y."/>
            <person name="Koo N."/>
            <person name="Hong Y."/>
            <person name="Kim R.W."/>
            <person name="Kang W.H."/>
            <person name="Huh J.H."/>
            <person name="Kang B.C."/>
            <person name="Yang T.J."/>
            <person name="Lee Y.H."/>
            <person name="Bennetzen J.L."/>
            <person name="Choi D."/>
        </authorList>
    </citation>
    <scope>NUCLEOTIDE SEQUENCE [LARGE SCALE GENOMIC DNA]</scope>
    <source>
        <strain evidence="13">cv. CM334</strain>
    </source>
</reference>
<dbReference type="Proteomes" id="UP000222542">
    <property type="component" value="Unassembled WGS sequence"/>
</dbReference>
<dbReference type="InterPro" id="IPR001611">
    <property type="entry name" value="Leu-rich_rpt"/>
</dbReference>
<reference evidence="12 13" key="1">
    <citation type="journal article" date="2014" name="Nat. Genet.">
        <title>Genome sequence of the hot pepper provides insights into the evolution of pungency in Capsicum species.</title>
        <authorList>
            <person name="Kim S."/>
            <person name="Park M."/>
            <person name="Yeom S.I."/>
            <person name="Kim Y.M."/>
            <person name="Lee J.M."/>
            <person name="Lee H.A."/>
            <person name="Seo E."/>
            <person name="Choi J."/>
            <person name="Cheong K."/>
            <person name="Kim K.T."/>
            <person name="Jung K."/>
            <person name="Lee G.W."/>
            <person name="Oh S.K."/>
            <person name="Bae C."/>
            <person name="Kim S.B."/>
            <person name="Lee H.Y."/>
            <person name="Kim S.Y."/>
            <person name="Kim M.S."/>
            <person name="Kang B.C."/>
            <person name="Jo Y.D."/>
            <person name="Yang H.B."/>
            <person name="Jeong H.J."/>
            <person name="Kang W.H."/>
            <person name="Kwon J.K."/>
            <person name="Shin C."/>
            <person name="Lim J.Y."/>
            <person name="Park J.H."/>
            <person name="Huh J.H."/>
            <person name="Kim J.S."/>
            <person name="Kim B.D."/>
            <person name="Cohen O."/>
            <person name="Paran I."/>
            <person name="Suh M.C."/>
            <person name="Lee S.B."/>
            <person name="Kim Y.K."/>
            <person name="Shin Y."/>
            <person name="Noh S.J."/>
            <person name="Park J."/>
            <person name="Seo Y.S."/>
            <person name="Kwon S.Y."/>
            <person name="Kim H.A."/>
            <person name="Park J.M."/>
            <person name="Kim H.J."/>
            <person name="Choi S.B."/>
            <person name="Bosland P.W."/>
            <person name="Reeves G."/>
            <person name="Jo S.H."/>
            <person name="Lee B.W."/>
            <person name="Cho H.T."/>
            <person name="Choi H.S."/>
            <person name="Lee M.S."/>
            <person name="Yu Y."/>
            <person name="Do Choi Y."/>
            <person name="Park B.S."/>
            <person name="van Deynze A."/>
            <person name="Ashrafi H."/>
            <person name="Hill T."/>
            <person name="Kim W.T."/>
            <person name="Pai H.S."/>
            <person name="Ahn H.K."/>
            <person name="Yeam I."/>
            <person name="Giovannoni J.J."/>
            <person name="Rose J.K."/>
            <person name="Sorensen I."/>
            <person name="Lee S.J."/>
            <person name="Kim R.W."/>
            <person name="Choi I.Y."/>
            <person name="Choi B.S."/>
            <person name="Lim J.S."/>
            <person name="Lee Y.H."/>
            <person name="Choi D."/>
        </authorList>
    </citation>
    <scope>NUCLEOTIDE SEQUENCE [LARGE SCALE GENOMIC DNA]</scope>
    <source>
        <strain evidence="13">cv. CM334</strain>
    </source>
</reference>
<evidence type="ECO:0000256" key="3">
    <source>
        <dbReference type="ARBA" id="ARBA00022475"/>
    </source>
</evidence>
<evidence type="ECO:0000256" key="1">
    <source>
        <dbReference type="ARBA" id="ARBA00004251"/>
    </source>
</evidence>
<evidence type="ECO:0000256" key="6">
    <source>
        <dbReference type="ARBA" id="ARBA00022729"/>
    </source>
</evidence>
<dbReference type="InterPro" id="IPR032675">
    <property type="entry name" value="LRR_dom_sf"/>
</dbReference>
<comment type="subcellular location">
    <subcellularLocation>
        <location evidence="1">Cell membrane</location>
        <topology evidence="1">Single-pass type I membrane protein</topology>
    </subcellularLocation>
</comment>